<keyword evidence="1 5" id="KW-0474">Menaquinone biosynthesis</keyword>
<dbReference type="AlphaFoldDB" id="A0A235B4X7"/>
<dbReference type="FunFam" id="3.30.300.30:FF:000008">
    <property type="entry name" value="2,3-dihydroxybenzoate-AMP ligase"/>
    <property type="match status" value="1"/>
</dbReference>
<feature type="domain" description="AMP-binding enzyme C-terminal" evidence="7">
    <location>
        <begin position="401"/>
        <end position="476"/>
    </location>
</feature>
<dbReference type="UniPathway" id="UPA01057">
    <property type="reaction ID" value="UER00166"/>
</dbReference>
<dbReference type="InterPro" id="IPR000873">
    <property type="entry name" value="AMP-dep_synth/lig_dom"/>
</dbReference>
<dbReference type="EMBL" id="NOWF01000007">
    <property type="protein sequence ID" value="OYD07292.1"/>
    <property type="molecule type" value="Genomic_DNA"/>
</dbReference>
<evidence type="ECO:0000259" key="7">
    <source>
        <dbReference type="Pfam" id="PF13193"/>
    </source>
</evidence>
<dbReference type="InterPro" id="IPR010192">
    <property type="entry name" value="MenE"/>
</dbReference>
<dbReference type="EC" id="6.2.1.26" evidence="5"/>
<dbReference type="GO" id="GO:0009234">
    <property type="term" value="P:menaquinone biosynthetic process"/>
    <property type="evidence" value="ECO:0007669"/>
    <property type="project" value="UniProtKB-UniRule"/>
</dbReference>
<dbReference type="PANTHER" id="PTHR43201">
    <property type="entry name" value="ACYL-COA SYNTHETASE"/>
    <property type="match status" value="1"/>
</dbReference>
<dbReference type="PANTHER" id="PTHR43201:SF5">
    <property type="entry name" value="MEDIUM-CHAIN ACYL-COA LIGASE ACSF2, MITOCHONDRIAL"/>
    <property type="match status" value="1"/>
</dbReference>
<dbReference type="Pfam" id="PF00501">
    <property type="entry name" value="AMP-binding"/>
    <property type="match status" value="1"/>
</dbReference>
<dbReference type="GO" id="GO:0008756">
    <property type="term" value="F:o-succinylbenzoate-CoA ligase activity"/>
    <property type="evidence" value="ECO:0007669"/>
    <property type="project" value="UniProtKB-UniRule"/>
</dbReference>
<comment type="function">
    <text evidence="5">Converts 2-succinylbenzoate (OSB) to 2-succinylbenzoyl-CoA (OSB-CoA).</text>
</comment>
<dbReference type="UniPathway" id="UPA00079"/>
<dbReference type="InterPro" id="IPR045851">
    <property type="entry name" value="AMP-bd_C_sf"/>
</dbReference>
<dbReference type="InterPro" id="IPR042099">
    <property type="entry name" value="ANL_N_sf"/>
</dbReference>
<comment type="catalytic activity">
    <reaction evidence="5">
        <text>2-succinylbenzoate + ATP + CoA = 2-succinylbenzoyl-CoA + AMP + diphosphate</text>
        <dbReference type="Rhea" id="RHEA:17009"/>
        <dbReference type="ChEBI" id="CHEBI:18325"/>
        <dbReference type="ChEBI" id="CHEBI:30616"/>
        <dbReference type="ChEBI" id="CHEBI:33019"/>
        <dbReference type="ChEBI" id="CHEBI:57287"/>
        <dbReference type="ChEBI" id="CHEBI:57364"/>
        <dbReference type="ChEBI" id="CHEBI:456215"/>
        <dbReference type="EC" id="6.2.1.26"/>
    </reaction>
</comment>
<organism evidence="8 9">
    <name type="scientific">Paludifilum halophilum</name>
    <dbReference type="NCBI Taxonomy" id="1642702"/>
    <lineage>
        <taxon>Bacteria</taxon>
        <taxon>Bacillati</taxon>
        <taxon>Bacillota</taxon>
        <taxon>Bacilli</taxon>
        <taxon>Bacillales</taxon>
        <taxon>Thermoactinomycetaceae</taxon>
        <taxon>Paludifilum</taxon>
    </lineage>
</organism>
<evidence type="ECO:0000256" key="1">
    <source>
        <dbReference type="ARBA" id="ARBA00022428"/>
    </source>
</evidence>
<dbReference type="PROSITE" id="PS00455">
    <property type="entry name" value="AMP_BINDING"/>
    <property type="match status" value="1"/>
</dbReference>
<feature type="domain" description="AMP-dependent synthetase/ligase" evidence="6">
    <location>
        <begin position="6"/>
        <end position="351"/>
    </location>
</feature>
<comment type="pathway">
    <text evidence="5">Quinol/quinone metabolism; menaquinone biosynthesis.</text>
</comment>
<comment type="similarity">
    <text evidence="5">Belongs to the ATP-dependent AMP-binding enzyme family. MenE subfamily.</text>
</comment>
<keyword evidence="2 5" id="KW-0436">Ligase</keyword>
<keyword evidence="4 5" id="KW-0067">ATP-binding</keyword>
<evidence type="ECO:0000313" key="8">
    <source>
        <dbReference type="EMBL" id="OYD07292.1"/>
    </source>
</evidence>
<comment type="pathway">
    <text evidence="5">Quinol/quinone metabolism; 1,4-dihydroxy-2-naphthoate biosynthesis; 1,4-dihydroxy-2-naphthoate from chorismate: step 5/7.</text>
</comment>
<gene>
    <name evidence="5 8" type="primary">menE</name>
    <name evidence="8" type="ORF">CHM34_11865</name>
</gene>
<keyword evidence="9" id="KW-1185">Reference proteome</keyword>
<accession>A0A235B4X7</accession>
<evidence type="ECO:0000256" key="3">
    <source>
        <dbReference type="ARBA" id="ARBA00022741"/>
    </source>
</evidence>
<dbReference type="InterPro" id="IPR020845">
    <property type="entry name" value="AMP-binding_CS"/>
</dbReference>
<proteinExistence type="inferred from homology"/>
<comment type="caution">
    <text evidence="8">The sequence shown here is derived from an EMBL/GenBank/DDBJ whole genome shotgun (WGS) entry which is preliminary data.</text>
</comment>
<dbReference type="Proteomes" id="UP000215459">
    <property type="component" value="Unassembled WGS sequence"/>
</dbReference>
<dbReference type="OrthoDB" id="9762242at2"/>
<evidence type="ECO:0000256" key="2">
    <source>
        <dbReference type="ARBA" id="ARBA00022598"/>
    </source>
</evidence>
<keyword evidence="3 5" id="KW-0547">Nucleotide-binding</keyword>
<evidence type="ECO:0000259" key="6">
    <source>
        <dbReference type="Pfam" id="PF00501"/>
    </source>
</evidence>
<evidence type="ECO:0000256" key="5">
    <source>
        <dbReference type="HAMAP-Rule" id="MF_00731"/>
    </source>
</evidence>
<dbReference type="Pfam" id="PF13193">
    <property type="entry name" value="AMP-binding_C"/>
    <property type="match status" value="1"/>
</dbReference>
<dbReference type="InterPro" id="IPR025110">
    <property type="entry name" value="AMP-bd_C"/>
</dbReference>
<dbReference type="GO" id="GO:0031956">
    <property type="term" value="F:medium-chain fatty acid-CoA ligase activity"/>
    <property type="evidence" value="ECO:0007669"/>
    <property type="project" value="TreeGrafter"/>
</dbReference>
<sequence length="495" mass="54673">MPHWLDQRAHLTPGRKAVSGGGESWTFQVLATKSKQTARQLVKMGVRRGDHVALLLGNGLHTVCVMHALSYLGAVMVPLNTRLAVAELGWQLTDSEASVLVYDEKHREQAKRLKREGVVPSVISWDRLTSLPEEPVLLRRHLSLEEVHTIMYTSGTTGHPKGVMLTYGNHWWSAVASALNLGLRAEDRWLVGVPMFHMSGLSILMRSVIYGMTAVIQETFDPAEANRAILHDGITHVSAVAVMLTQMMDNLGERRYPDSFRCMLLGGGPAPKPLLEKARERKIPVFQTYGMTETASQIVTLAPEDSLRKLGSAGKVLFPAEIRILEGKRECAAGEPGEITVRGPNVTRGYWKRAEATEQVIREGWLRTGDIGYLDEEGFLYVLDRRSDLIISGGENVYPAEVEAVLLSHPAVEEAGVAGVPDQRWGQAPVGFVKPGRGTPVEGDELIRYCQGRLARYKVPTRIVFVEELPRNASGKLIRRSLPDRLSKGGEGDED</sequence>
<protein>
    <recommendedName>
        <fullName evidence="5">2-succinylbenzoate--CoA ligase</fullName>
        <ecNumber evidence="5">6.2.1.26</ecNumber>
    </recommendedName>
    <alternativeName>
        <fullName evidence="5">o-succinylbenzoyl-CoA synthetase</fullName>
        <shortName evidence="5">OSB-CoA synthetase</shortName>
    </alternativeName>
</protein>
<dbReference type="GO" id="GO:0006631">
    <property type="term" value="P:fatty acid metabolic process"/>
    <property type="evidence" value="ECO:0007669"/>
    <property type="project" value="TreeGrafter"/>
</dbReference>
<dbReference type="Gene3D" id="3.40.50.12780">
    <property type="entry name" value="N-terminal domain of ligase-like"/>
    <property type="match status" value="1"/>
</dbReference>
<dbReference type="HAMAP" id="MF_00731">
    <property type="entry name" value="MenE"/>
    <property type="match status" value="1"/>
</dbReference>
<dbReference type="NCBIfam" id="TIGR01923">
    <property type="entry name" value="menE"/>
    <property type="match status" value="1"/>
</dbReference>
<evidence type="ECO:0000313" key="9">
    <source>
        <dbReference type="Proteomes" id="UP000215459"/>
    </source>
</evidence>
<dbReference type="Gene3D" id="3.30.300.30">
    <property type="match status" value="1"/>
</dbReference>
<reference evidence="8 9" key="1">
    <citation type="submission" date="2017-07" db="EMBL/GenBank/DDBJ databases">
        <title>The genome sequence of Paludifilum halophilum highlights mechanisms for microbial adaptation to high salt environemnts.</title>
        <authorList>
            <person name="Belbahri L."/>
        </authorList>
    </citation>
    <scope>NUCLEOTIDE SEQUENCE [LARGE SCALE GENOMIC DNA]</scope>
    <source>
        <strain evidence="8 9">DSM 102817</strain>
    </source>
</reference>
<dbReference type="SUPFAM" id="SSF56801">
    <property type="entry name" value="Acetyl-CoA synthetase-like"/>
    <property type="match status" value="1"/>
</dbReference>
<dbReference type="NCBIfam" id="NF002966">
    <property type="entry name" value="PRK03640.1"/>
    <property type="match status" value="1"/>
</dbReference>
<evidence type="ECO:0000256" key="4">
    <source>
        <dbReference type="ARBA" id="ARBA00022840"/>
    </source>
</evidence>
<name>A0A235B4X7_9BACL</name>
<dbReference type="GO" id="GO:0005524">
    <property type="term" value="F:ATP binding"/>
    <property type="evidence" value="ECO:0007669"/>
    <property type="project" value="UniProtKB-KW"/>
</dbReference>